<dbReference type="AlphaFoldDB" id="A0A196SCB3"/>
<evidence type="ECO:0000313" key="8">
    <source>
        <dbReference type="EMBL" id="OAO14685.1"/>
    </source>
</evidence>
<keyword evidence="9" id="KW-1185">Reference proteome</keyword>
<keyword evidence="8" id="KW-0808">Transferase</keyword>
<sequence>MVWRVYSGLLVFSLLIQFFCSSILVLSTDDPLVRFSDNEVVLTSTPIPTVSDEPSSLKIKPLDVSSGGSNRADSGIPFAVAPSQSVCEHCDDENHLRHVLPSHGDKEQEHINASLQDDDGNAEKRRGIQSMFLSEAESIQDLPLEDNSDLSSEEIERLLLGDENDLKDESNRVKYAYFYSSRSRTPSATTEPTVYVSKEIREEIASEPREYMWTRINKAMCKLDISKVTIRFHSSDKAALSLLSDDQRRARDELVDKELIANERVLRTEEEFQKQWDETIRKEGDIFAHDHLPAFYVQRSTQLLLQRERAVVGALSARMHSDPCFASVVAKYAEVQKQLSASRAEIIRQVREAVRQRRSARTVRELVKEEPAGVSVGVRMMQRVQAQREYEKKVAVSDAKDAVCDGCFAAKKEPLLARIDYHDGMLLRKLVGNTEVEEVNTAATRWLPPENAAPDVTAVLIAFGYNRLFALRHFLYRWRGPVLLAIHVPSQFQSMVLHFLNTHHLPSRLTTLLLVTSQRSAFGSSFQVNLLRNFAIFNLRTTHFLMLDMDVRVSTNTYDELMKLPSFLYKGNHNAVLLPLFFHNVPKVLQHCNTPETCAYLTASFQPETKAELIECVQSGVCSSTRGYELDHNYVMPEWFVTSPSSRVSRIRCFVTDRMQPFMMMKLTQDTILYDSKFSNYGYNHVAYFENVRQAGYSFYILNNAFALDSPHANSMFRANAMRSDKRLDLWRMMVQFQRQLTSKYETSHRIPLCAIPQTSYYEVLLES</sequence>
<dbReference type="GO" id="GO:0016020">
    <property type="term" value="C:membrane"/>
    <property type="evidence" value="ECO:0007669"/>
    <property type="project" value="UniProtKB-SubCell"/>
</dbReference>
<dbReference type="GO" id="GO:0015020">
    <property type="term" value="F:glucuronosyltransferase activity"/>
    <property type="evidence" value="ECO:0007669"/>
    <property type="project" value="TreeGrafter"/>
</dbReference>
<dbReference type="Proteomes" id="UP000078348">
    <property type="component" value="Unassembled WGS sequence"/>
</dbReference>
<dbReference type="InterPro" id="IPR051292">
    <property type="entry name" value="Xyl/GlcA_transferase"/>
</dbReference>
<proteinExistence type="predicted"/>
<dbReference type="Pfam" id="PF13896">
    <property type="entry name" value="Glyco_transf_49"/>
    <property type="match status" value="1"/>
</dbReference>
<protein>
    <submittedName>
        <fullName evidence="8">Glycosyltransferase-like protein LARGE1</fullName>
    </submittedName>
</protein>
<evidence type="ECO:0000256" key="5">
    <source>
        <dbReference type="ARBA" id="ARBA00023136"/>
    </source>
</evidence>
<keyword evidence="7" id="KW-0732">Signal</keyword>
<feature type="chain" id="PRO_5008274526" evidence="7">
    <location>
        <begin position="28"/>
        <end position="768"/>
    </location>
</feature>
<dbReference type="PANTHER" id="PTHR12270:SF25">
    <property type="entry name" value="GLYCOSYLTRANSFERASE-LIKE PROTEIN LARGE"/>
    <property type="match status" value="1"/>
</dbReference>
<keyword evidence="5" id="KW-0472">Membrane</keyword>
<evidence type="ECO:0000256" key="4">
    <source>
        <dbReference type="ARBA" id="ARBA00022989"/>
    </source>
</evidence>
<dbReference type="EMBL" id="LXWW01000219">
    <property type="protein sequence ID" value="OAO14685.1"/>
    <property type="molecule type" value="Genomic_DNA"/>
</dbReference>
<feature type="signal peptide" evidence="7">
    <location>
        <begin position="1"/>
        <end position="27"/>
    </location>
</feature>
<comment type="caution">
    <text evidence="8">The sequence shown here is derived from an EMBL/GenBank/DDBJ whole genome shotgun (WGS) entry which is preliminary data.</text>
</comment>
<evidence type="ECO:0000256" key="7">
    <source>
        <dbReference type="SAM" id="SignalP"/>
    </source>
</evidence>
<keyword evidence="3" id="KW-0735">Signal-anchor</keyword>
<keyword evidence="4" id="KW-1133">Transmembrane helix</keyword>
<evidence type="ECO:0000313" key="9">
    <source>
        <dbReference type="Proteomes" id="UP000078348"/>
    </source>
</evidence>
<organism evidence="8 9">
    <name type="scientific">Blastocystis sp. subtype 1 (strain ATCC 50177 / NandII)</name>
    <dbReference type="NCBI Taxonomy" id="478820"/>
    <lineage>
        <taxon>Eukaryota</taxon>
        <taxon>Sar</taxon>
        <taxon>Stramenopiles</taxon>
        <taxon>Bigyra</taxon>
        <taxon>Opalozoa</taxon>
        <taxon>Opalinata</taxon>
        <taxon>Blastocystidae</taxon>
        <taxon>Blastocystis</taxon>
    </lineage>
</organism>
<evidence type="ECO:0000256" key="2">
    <source>
        <dbReference type="ARBA" id="ARBA00022692"/>
    </source>
</evidence>
<evidence type="ECO:0000256" key="6">
    <source>
        <dbReference type="ARBA" id="ARBA00023180"/>
    </source>
</evidence>
<keyword evidence="6" id="KW-0325">Glycoprotein</keyword>
<dbReference type="GO" id="GO:0035269">
    <property type="term" value="P:protein O-linked glycosylation via mannose"/>
    <property type="evidence" value="ECO:0007669"/>
    <property type="project" value="TreeGrafter"/>
</dbReference>
<gene>
    <name evidence="8" type="ORF">AV274_3596</name>
</gene>
<accession>A0A196SCB3</accession>
<evidence type="ECO:0000256" key="3">
    <source>
        <dbReference type="ARBA" id="ARBA00022968"/>
    </source>
</evidence>
<keyword evidence="2" id="KW-0812">Transmembrane</keyword>
<reference evidence="8 9" key="1">
    <citation type="submission" date="2016-05" db="EMBL/GenBank/DDBJ databases">
        <title>Nuclear genome of Blastocystis sp. subtype 1 NandII.</title>
        <authorList>
            <person name="Gentekaki E."/>
            <person name="Curtis B."/>
            <person name="Stairs C."/>
            <person name="Eme L."/>
            <person name="Herman E."/>
            <person name="Klimes V."/>
            <person name="Arias M.C."/>
            <person name="Elias M."/>
            <person name="Hilliou F."/>
            <person name="Klute M."/>
            <person name="Malik S.-B."/>
            <person name="Pightling A."/>
            <person name="Rachubinski R."/>
            <person name="Salas D."/>
            <person name="Schlacht A."/>
            <person name="Suga H."/>
            <person name="Archibald J."/>
            <person name="Ball S.G."/>
            <person name="Clark G."/>
            <person name="Dacks J."/>
            <person name="Van Der Giezen M."/>
            <person name="Tsaousis A."/>
            <person name="Roger A."/>
        </authorList>
    </citation>
    <scope>NUCLEOTIDE SEQUENCE [LARGE SCALE GENOMIC DNA]</scope>
    <source>
        <strain evidence="9">ATCC 50177 / NandII</strain>
    </source>
</reference>
<dbReference type="PANTHER" id="PTHR12270">
    <property type="entry name" value="GLYCOSYLTRANSFERASE-RELATED"/>
    <property type="match status" value="1"/>
</dbReference>
<name>A0A196SCB3_BLAHN</name>
<evidence type="ECO:0000256" key="1">
    <source>
        <dbReference type="ARBA" id="ARBA00004606"/>
    </source>
</evidence>
<dbReference type="GO" id="GO:0042285">
    <property type="term" value="F:xylosyltransferase activity"/>
    <property type="evidence" value="ECO:0007669"/>
    <property type="project" value="TreeGrafter"/>
</dbReference>
<comment type="subcellular location">
    <subcellularLocation>
        <location evidence="1">Membrane</location>
        <topology evidence="1">Single-pass type II membrane protein</topology>
    </subcellularLocation>
</comment>